<dbReference type="OrthoDB" id="447173at2759"/>
<dbReference type="STRING" id="75743.A0A401NIP9"/>
<reference evidence="2 3" key="1">
    <citation type="journal article" date="2018" name="Nat. Ecol. Evol.">
        <title>Shark genomes provide insights into elasmobranch evolution and the origin of vertebrates.</title>
        <authorList>
            <person name="Hara Y"/>
            <person name="Yamaguchi K"/>
            <person name="Onimaru K"/>
            <person name="Kadota M"/>
            <person name="Koyanagi M"/>
            <person name="Keeley SD"/>
            <person name="Tatsumi K"/>
            <person name="Tanaka K"/>
            <person name="Motone F"/>
            <person name="Kageyama Y"/>
            <person name="Nozu R"/>
            <person name="Adachi N"/>
            <person name="Nishimura O"/>
            <person name="Nakagawa R"/>
            <person name="Tanegashima C"/>
            <person name="Kiyatake I"/>
            <person name="Matsumoto R"/>
            <person name="Murakumo K"/>
            <person name="Nishida K"/>
            <person name="Terakita A"/>
            <person name="Kuratani S"/>
            <person name="Sato K"/>
            <person name="Hyodo S Kuraku.S."/>
        </authorList>
    </citation>
    <scope>NUCLEOTIDE SEQUENCE [LARGE SCALE GENOMIC DNA]</scope>
</reference>
<comment type="caution">
    <text evidence="2">The sequence shown here is derived from an EMBL/GenBank/DDBJ whole genome shotgun (WGS) entry which is preliminary data.</text>
</comment>
<dbReference type="GO" id="GO:0007018">
    <property type="term" value="P:microtubule-based movement"/>
    <property type="evidence" value="ECO:0007669"/>
    <property type="project" value="InterPro"/>
</dbReference>
<evidence type="ECO:0000313" key="3">
    <source>
        <dbReference type="Proteomes" id="UP000288216"/>
    </source>
</evidence>
<dbReference type="Pfam" id="PF25007">
    <property type="entry name" value="DYH2-5-8_CC"/>
    <property type="match status" value="1"/>
</dbReference>
<organism evidence="2 3">
    <name type="scientific">Scyliorhinus torazame</name>
    <name type="common">Cloudy catshark</name>
    <name type="synonym">Catulus torazame</name>
    <dbReference type="NCBI Taxonomy" id="75743"/>
    <lineage>
        <taxon>Eukaryota</taxon>
        <taxon>Metazoa</taxon>
        <taxon>Chordata</taxon>
        <taxon>Craniata</taxon>
        <taxon>Vertebrata</taxon>
        <taxon>Chondrichthyes</taxon>
        <taxon>Elasmobranchii</taxon>
        <taxon>Galeomorphii</taxon>
        <taxon>Galeoidea</taxon>
        <taxon>Carcharhiniformes</taxon>
        <taxon>Scyliorhinidae</taxon>
        <taxon>Scyliorhinus</taxon>
    </lineage>
</organism>
<proteinExistence type="predicted"/>
<dbReference type="PANTHER" id="PTHR46532">
    <property type="entry name" value="MALE FERTILITY FACTOR KL5"/>
    <property type="match status" value="1"/>
</dbReference>
<protein>
    <recommendedName>
        <fullName evidence="1">Dynein axonemal heavy chain 2/5/8 coiled-coil domain-containing protein</fullName>
    </recommendedName>
</protein>
<evidence type="ECO:0000259" key="1">
    <source>
        <dbReference type="Pfam" id="PF25007"/>
    </source>
</evidence>
<keyword evidence="3" id="KW-1185">Reference proteome</keyword>
<dbReference type="EMBL" id="BFAA01007554">
    <property type="protein sequence ID" value="GCB60735.1"/>
    <property type="molecule type" value="Genomic_DNA"/>
</dbReference>
<dbReference type="OMA" id="YYASFER"/>
<dbReference type="GO" id="GO:0051959">
    <property type="term" value="F:dynein light intermediate chain binding"/>
    <property type="evidence" value="ECO:0007669"/>
    <property type="project" value="InterPro"/>
</dbReference>
<accession>A0A401NIP9</accession>
<sequence length="192" mass="22708">MDSNPSLYELRTKIEYYASFEREIEEISSTIKVDFIELNTESIRMALLVEAKAWKIVLCRFLNEQYKGKMQVIASFIVEEMKNMGRPIQDLDDVRFAMESLSQIRNNEIQMDMTLAPIEEAYSILTKYEVEISKEETEEVDTLRYFFNKLQVKARNVQDELVLVQPKFKANLLESVDVFQKEVLKYGRQYEK</sequence>
<feature type="non-terminal residue" evidence="2">
    <location>
        <position position="192"/>
    </location>
</feature>
<dbReference type="PANTHER" id="PTHR46532:SF11">
    <property type="entry name" value="DYNEIN AXONEMAL HEAVY CHAIN 12"/>
    <property type="match status" value="1"/>
</dbReference>
<dbReference type="InterPro" id="IPR026983">
    <property type="entry name" value="DHC"/>
</dbReference>
<name>A0A401NIP9_SCYTO</name>
<gene>
    <name evidence="2" type="ORF">scyTo_0014220</name>
</gene>
<dbReference type="AlphaFoldDB" id="A0A401NIP9"/>
<dbReference type="GO" id="GO:0045505">
    <property type="term" value="F:dynein intermediate chain binding"/>
    <property type="evidence" value="ECO:0007669"/>
    <property type="project" value="InterPro"/>
</dbReference>
<feature type="domain" description="Dynein axonemal heavy chain 2/5/8 coiled-coil" evidence="1">
    <location>
        <begin position="59"/>
        <end position="169"/>
    </location>
</feature>
<evidence type="ECO:0000313" key="2">
    <source>
        <dbReference type="EMBL" id="GCB60735.1"/>
    </source>
</evidence>
<dbReference type="GO" id="GO:0005858">
    <property type="term" value="C:axonemal dynein complex"/>
    <property type="evidence" value="ECO:0007669"/>
    <property type="project" value="TreeGrafter"/>
</dbReference>
<dbReference type="InterPro" id="IPR056759">
    <property type="entry name" value="DYH2-5-8_CC"/>
</dbReference>
<dbReference type="Proteomes" id="UP000288216">
    <property type="component" value="Unassembled WGS sequence"/>
</dbReference>